<evidence type="ECO:0000313" key="2">
    <source>
        <dbReference type="EMBL" id="GEU33796.1"/>
    </source>
</evidence>
<organism evidence="2">
    <name type="scientific">Tanacetum cinerariifolium</name>
    <name type="common">Dalmatian daisy</name>
    <name type="synonym">Chrysanthemum cinerariifolium</name>
    <dbReference type="NCBI Taxonomy" id="118510"/>
    <lineage>
        <taxon>Eukaryota</taxon>
        <taxon>Viridiplantae</taxon>
        <taxon>Streptophyta</taxon>
        <taxon>Embryophyta</taxon>
        <taxon>Tracheophyta</taxon>
        <taxon>Spermatophyta</taxon>
        <taxon>Magnoliopsida</taxon>
        <taxon>eudicotyledons</taxon>
        <taxon>Gunneridae</taxon>
        <taxon>Pentapetalae</taxon>
        <taxon>asterids</taxon>
        <taxon>campanulids</taxon>
        <taxon>Asterales</taxon>
        <taxon>Asteraceae</taxon>
        <taxon>Asteroideae</taxon>
        <taxon>Anthemideae</taxon>
        <taxon>Anthemidinae</taxon>
        <taxon>Tanacetum</taxon>
    </lineage>
</organism>
<feature type="compositionally biased region" description="Basic and acidic residues" evidence="1">
    <location>
        <begin position="432"/>
        <end position="454"/>
    </location>
</feature>
<name>A0A6L2JA48_TANCI</name>
<proteinExistence type="predicted"/>
<feature type="compositionally biased region" description="Low complexity" evidence="1">
    <location>
        <begin position="1"/>
        <end position="24"/>
    </location>
</feature>
<reference evidence="2" key="1">
    <citation type="journal article" date="2019" name="Sci. Rep.">
        <title>Draft genome of Tanacetum cinerariifolium, the natural source of mosquito coil.</title>
        <authorList>
            <person name="Yamashiro T."/>
            <person name="Shiraishi A."/>
            <person name="Satake H."/>
            <person name="Nakayama K."/>
        </authorList>
    </citation>
    <scope>NUCLEOTIDE SEQUENCE</scope>
</reference>
<feature type="region of interest" description="Disordered" evidence="1">
    <location>
        <begin position="164"/>
        <end position="237"/>
    </location>
</feature>
<dbReference type="AlphaFoldDB" id="A0A6L2JA48"/>
<sequence length="481" mass="54568">MADQQEIQQQSQQDHLEIQQQSQQDHLDDELVPIDDQVQTGLSNYKITLEKSQPDLIYKICLASEDYLNYLAKSTRTQLVKVKGKGKGLITKKGVEVVVEMVRTPKKRRSEIVIEETGQSEEVADTEDSEETEDDEEEPQLTRRRQTGVFIVRKASKEDFILKQCSKGPGEGSSMAPEILDGPSDSFSSSSSESEDSKGFFPIDDEANPDKSDAKKKTKDAKSVDKVREDQAIDEQARNVQAKDSFINDNPDVSLTDVLKDQAEIKIQLMVEVDRISKINHSEAINKFVQAHLKKVLSTVAPGIGKLKPKKVAKQSMPKYFNKPFDDVSLKKYDLKQKLISLMSKSKSFNTHLAHQTLNVALMDSLLVDEDDMDNRFVDPPSLKKICHDDQDPHVDVDKDTNKRRKDYDVSSSKKRKDKEASSKEDDEELAHDDGMDAEGVTHDDAAPKQDRSKWFKQVVVERPKTPEPEWHKEPCWDLLI</sequence>
<accession>A0A6L2JA48</accession>
<feature type="compositionally biased region" description="Basic and acidic residues" evidence="1">
    <location>
        <begin position="386"/>
        <end position="409"/>
    </location>
</feature>
<feature type="region of interest" description="Disordered" evidence="1">
    <location>
        <begin position="1"/>
        <end position="30"/>
    </location>
</feature>
<feature type="region of interest" description="Disordered" evidence="1">
    <location>
        <begin position="110"/>
        <end position="147"/>
    </location>
</feature>
<comment type="caution">
    <text evidence="2">The sequence shown here is derived from an EMBL/GenBank/DDBJ whole genome shotgun (WGS) entry which is preliminary data.</text>
</comment>
<feature type="region of interest" description="Disordered" evidence="1">
    <location>
        <begin position="382"/>
        <end position="454"/>
    </location>
</feature>
<dbReference type="EMBL" id="BKCJ010000505">
    <property type="protein sequence ID" value="GEU33796.1"/>
    <property type="molecule type" value="Genomic_DNA"/>
</dbReference>
<feature type="compositionally biased region" description="Acidic residues" evidence="1">
    <location>
        <begin position="118"/>
        <end position="139"/>
    </location>
</feature>
<feature type="compositionally biased region" description="Basic and acidic residues" evidence="1">
    <location>
        <begin position="208"/>
        <end position="237"/>
    </location>
</feature>
<evidence type="ECO:0000256" key="1">
    <source>
        <dbReference type="SAM" id="MobiDB-lite"/>
    </source>
</evidence>
<gene>
    <name evidence="2" type="ORF">Tci_005774</name>
</gene>
<protein>
    <submittedName>
        <fullName evidence="2">Uncharacterized protein</fullName>
    </submittedName>
</protein>